<reference evidence="10 11" key="1">
    <citation type="journal article" date="2018" name="Proc. Natl. Acad. Sci. U.S.A.">
        <title>Draft genome sequence of Camellia sinensis var. sinensis provides insights into the evolution of the tea genome and tea quality.</title>
        <authorList>
            <person name="Wei C."/>
            <person name="Yang H."/>
            <person name="Wang S."/>
            <person name="Zhao J."/>
            <person name="Liu C."/>
            <person name="Gao L."/>
            <person name="Xia E."/>
            <person name="Lu Y."/>
            <person name="Tai Y."/>
            <person name="She G."/>
            <person name="Sun J."/>
            <person name="Cao H."/>
            <person name="Tong W."/>
            <person name="Gao Q."/>
            <person name="Li Y."/>
            <person name="Deng W."/>
            <person name="Jiang X."/>
            <person name="Wang W."/>
            <person name="Chen Q."/>
            <person name="Zhang S."/>
            <person name="Li H."/>
            <person name="Wu J."/>
            <person name="Wang P."/>
            <person name="Li P."/>
            <person name="Shi C."/>
            <person name="Zheng F."/>
            <person name="Jian J."/>
            <person name="Huang B."/>
            <person name="Shan D."/>
            <person name="Shi M."/>
            <person name="Fang C."/>
            <person name="Yue Y."/>
            <person name="Li F."/>
            <person name="Li D."/>
            <person name="Wei S."/>
            <person name="Han B."/>
            <person name="Jiang C."/>
            <person name="Yin Y."/>
            <person name="Xia T."/>
            <person name="Zhang Z."/>
            <person name="Bennetzen J.L."/>
            <person name="Zhao S."/>
            <person name="Wan X."/>
        </authorList>
    </citation>
    <scope>NUCLEOTIDE SEQUENCE [LARGE SCALE GENOMIC DNA]</scope>
    <source>
        <strain evidence="11">cv. Shuchazao</strain>
        <tissue evidence="10">Leaf</tissue>
    </source>
</reference>
<dbReference type="GO" id="GO:0016020">
    <property type="term" value="C:membrane"/>
    <property type="evidence" value="ECO:0007669"/>
    <property type="project" value="UniProtKB-SubCell"/>
</dbReference>
<dbReference type="STRING" id="542762.A0A4S4EK89"/>
<dbReference type="GO" id="GO:0008289">
    <property type="term" value="F:lipid binding"/>
    <property type="evidence" value="ECO:0007669"/>
    <property type="project" value="InterPro"/>
</dbReference>
<sequence length="301" mass="32858">MHLHPSPPSSLFFMITLIFILIHIPLFVHATDEQFLNCSKTFQCANMQNIDYPFWGGNRPDYCGHPGFQRAESDSVFRLQPNSTQALEGNSYSSTSLKAALDGGFGLQWSANSDLCSQCVTSGGQCGYESGSSSFTCFCSDKAYASSCSATQNAQSFQAHNLHETQIFAKIETVEGNSLMRILNIAAFAVSGYSCTEGRNCKPFNPLLGETYEAAYPDNGLRFISEKDKFVSGTKVELGMGQHLKLAFIAGNAFRPGVNPISIHNVQHYVNGQVVIESARDTLESCSKAQTDSYQEEVAVA</sequence>
<evidence type="ECO:0000256" key="5">
    <source>
        <dbReference type="ARBA" id="ARBA00047899"/>
    </source>
</evidence>
<keyword evidence="3 7" id="KW-0732">Signal</keyword>
<accession>A0A4S4EK89</accession>
<dbReference type="Pfam" id="PF13947">
    <property type="entry name" value="GUB_WAK_bind"/>
    <property type="match status" value="1"/>
</dbReference>
<comment type="catalytic activity">
    <reaction evidence="5">
        <text>L-threonyl-[protein] + ATP = O-phospho-L-threonyl-[protein] + ADP + H(+)</text>
        <dbReference type="Rhea" id="RHEA:46608"/>
        <dbReference type="Rhea" id="RHEA-COMP:11060"/>
        <dbReference type="Rhea" id="RHEA-COMP:11605"/>
        <dbReference type="ChEBI" id="CHEBI:15378"/>
        <dbReference type="ChEBI" id="CHEBI:30013"/>
        <dbReference type="ChEBI" id="CHEBI:30616"/>
        <dbReference type="ChEBI" id="CHEBI:61977"/>
        <dbReference type="ChEBI" id="CHEBI:456216"/>
        <dbReference type="EC" id="2.7.11.1"/>
    </reaction>
</comment>
<dbReference type="InterPro" id="IPR000648">
    <property type="entry name" value="Oxysterol-bd"/>
</dbReference>
<dbReference type="EC" id="2.7.11.1" evidence="2"/>
<comment type="caution">
    <text evidence="10">The sequence shown here is derived from an EMBL/GenBank/DDBJ whole genome shotgun (WGS) entry which is preliminary data.</text>
</comment>
<evidence type="ECO:0000256" key="4">
    <source>
        <dbReference type="ARBA" id="ARBA00023180"/>
    </source>
</evidence>
<evidence type="ECO:0000256" key="3">
    <source>
        <dbReference type="ARBA" id="ARBA00022729"/>
    </source>
</evidence>
<evidence type="ECO:0000313" key="11">
    <source>
        <dbReference type="Proteomes" id="UP000306102"/>
    </source>
</evidence>
<feature type="signal peptide" evidence="7">
    <location>
        <begin position="1"/>
        <end position="30"/>
    </location>
</feature>
<dbReference type="InterPro" id="IPR025287">
    <property type="entry name" value="WAK_GUB"/>
</dbReference>
<dbReference type="InterPro" id="IPR037239">
    <property type="entry name" value="OSBP_sf"/>
</dbReference>
<dbReference type="Pfam" id="PF14380">
    <property type="entry name" value="WAK_assoc"/>
    <property type="match status" value="1"/>
</dbReference>
<comment type="subcellular location">
    <subcellularLocation>
        <location evidence="1">Membrane</location>
        <topology evidence="1">Single-pass membrane protein</topology>
    </subcellularLocation>
</comment>
<dbReference type="SUPFAM" id="SSF144000">
    <property type="entry name" value="Oxysterol-binding protein-like"/>
    <property type="match status" value="1"/>
</dbReference>
<evidence type="ECO:0000256" key="1">
    <source>
        <dbReference type="ARBA" id="ARBA00004167"/>
    </source>
</evidence>
<feature type="chain" id="PRO_5020365916" description="non-specific serine/threonine protein kinase" evidence="7">
    <location>
        <begin position="31"/>
        <end position="301"/>
    </location>
</feature>
<dbReference type="GO" id="GO:0030247">
    <property type="term" value="F:polysaccharide binding"/>
    <property type="evidence" value="ECO:0007669"/>
    <property type="project" value="InterPro"/>
</dbReference>
<dbReference type="AlphaFoldDB" id="A0A4S4EK89"/>
<comment type="catalytic activity">
    <reaction evidence="6">
        <text>L-seryl-[protein] + ATP = O-phospho-L-seryl-[protein] + ADP + H(+)</text>
        <dbReference type="Rhea" id="RHEA:17989"/>
        <dbReference type="Rhea" id="RHEA-COMP:9863"/>
        <dbReference type="Rhea" id="RHEA-COMP:11604"/>
        <dbReference type="ChEBI" id="CHEBI:15378"/>
        <dbReference type="ChEBI" id="CHEBI:29999"/>
        <dbReference type="ChEBI" id="CHEBI:30616"/>
        <dbReference type="ChEBI" id="CHEBI:83421"/>
        <dbReference type="ChEBI" id="CHEBI:456216"/>
        <dbReference type="EC" id="2.7.11.1"/>
    </reaction>
</comment>
<feature type="domain" description="Wall-associated receptor kinase C-terminal" evidence="9">
    <location>
        <begin position="90"/>
        <end position="142"/>
    </location>
</feature>
<keyword evidence="11" id="KW-1185">Reference proteome</keyword>
<name>A0A4S4EK89_CAMSN</name>
<dbReference type="GO" id="GO:0004674">
    <property type="term" value="F:protein serine/threonine kinase activity"/>
    <property type="evidence" value="ECO:0007669"/>
    <property type="project" value="UniProtKB-EC"/>
</dbReference>
<feature type="domain" description="Wall-associated receptor kinase galacturonan-binding" evidence="8">
    <location>
        <begin position="38"/>
        <end position="69"/>
    </location>
</feature>
<dbReference type="InterPro" id="IPR032872">
    <property type="entry name" value="WAK_assoc_C"/>
</dbReference>
<proteinExistence type="predicted"/>
<organism evidence="10 11">
    <name type="scientific">Camellia sinensis var. sinensis</name>
    <name type="common">China tea</name>
    <dbReference type="NCBI Taxonomy" id="542762"/>
    <lineage>
        <taxon>Eukaryota</taxon>
        <taxon>Viridiplantae</taxon>
        <taxon>Streptophyta</taxon>
        <taxon>Embryophyta</taxon>
        <taxon>Tracheophyta</taxon>
        <taxon>Spermatophyta</taxon>
        <taxon>Magnoliopsida</taxon>
        <taxon>eudicotyledons</taxon>
        <taxon>Gunneridae</taxon>
        <taxon>Pentapetalae</taxon>
        <taxon>asterids</taxon>
        <taxon>Ericales</taxon>
        <taxon>Theaceae</taxon>
        <taxon>Camellia</taxon>
    </lineage>
</organism>
<dbReference type="PANTHER" id="PTHR33138:SF72">
    <property type="entry name" value="WALL-ASSOCIATED RECEPTOR KINASE CARBOXY-TERMINAL PROTEIN"/>
    <property type="match status" value="1"/>
</dbReference>
<dbReference type="EMBL" id="SDRB02003958">
    <property type="protein sequence ID" value="THG16622.1"/>
    <property type="molecule type" value="Genomic_DNA"/>
</dbReference>
<evidence type="ECO:0000259" key="8">
    <source>
        <dbReference type="Pfam" id="PF13947"/>
    </source>
</evidence>
<dbReference type="Proteomes" id="UP000306102">
    <property type="component" value="Unassembled WGS sequence"/>
</dbReference>
<evidence type="ECO:0000259" key="9">
    <source>
        <dbReference type="Pfam" id="PF14380"/>
    </source>
</evidence>
<dbReference type="PANTHER" id="PTHR33138">
    <property type="entry name" value="OS01G0690200 PROTEIN"/>
    <property type="match status" value="1"/>
</dbReference>
<keyword evidence="4" id="KW-0325">Glycoprotein</keyword>
<evidence type="ECO:0000256" key="2">
    <source>
        <dbReference type="ARBA" id="ARBA00012513"/>
    </source>
</evidence>
<protein>
    <recommendedName>
        <fullName evidence="2">non-specific serine/threonine protein kinase</fullName>
        <ecNumber evidence="2">2.7.11.1</ecNumber>
    </recommendedName>
</protein>
<evidence type="ECO:0000313" key="10">
    <source>
        <dbReference type="EMBL" id="THG16622.1"/>
    </source>
</evidence>
<gene>
    <name evidence="10" type="ORF">TEA_025974</name>
</gene>
<evidence type="ECO:0000256" key="6">
    <source>
        <dbReference type="ARBA" id="ARBA00048679"/>
    </source>
</evidence>
<dbReference type="Pfam" id="PF01237">
    <property type="entry name" value="Oxysterol_BP"/>
    <property type="match status" value="1"/>
</dbReference>
<evidence type="ECO:0000256" key="7">
    <source>
        <dbReference type="SAM" id="SignalP"/>
    </source>
</evidence>